<dbReference type="AlphaFoldDB" id="A0A150H996"/>
<organism evidence="2 3">
    <name type="scientific">Brevibacterium ravenspurgense</name>
    <dbReference type="NCBI Taxonomy" id="479117"/>
    <lineage>
        <taxon>Bacteria</taxon>
        <taxon>Bacillati</taxon>
        <taxon>Actinomycetota</taxon>
        <taxon>Actinomycetes</taxon>
        <taxon>Micrococcales</taxon>
        <taxon>Brevibacteriaceae</taxon>
        <taxon>Brevibacterium</taxon>
    </lineage>
</organism>
<dbReference type="EMBL" id="LQQC01000009">
    <property type="protein sequence ID" value="KXZ58686.1"/>
    <property type="molecule type" value="Genomic_DNA"/>
</dbReference>
<proteinExistence type="predicted"/>
<keyword evidence="1" id="KW-1133">Transmembrane helix</keyword>
<keyword evidence="1" id="KW-0812">Transmembrane</keyword>
<accession>A0A150H996</accession>
<sequence>MTALLKMSNEIRNRAEALQDRVNEKGAVSIEYLAIALVVAVVLGVVITAAGTIGEDLGTKFKEAVAEIFTQG</sequence>
<comment type="caution">
    <text evidence="2">The sequence shown here is derived from an EMBL/GenBank/DDBJ whole genome shotgun (WGS) entry which is preliminary data.</text>
</comment>
<evidence type="ECO:0000313" key="3">
    <source>
        <dbReference type="Proteomes" id="UP000243589"/>
    </source>
</evidence>
<evidence type="ECO:0008006" key="4">
    <source>
        <dbReference type="Google" id="ProtNLM"/>
    </source>
</evidence>
<dbReference type="RefSeq" id="WP_062020614.1">
    <property type="nucleotide sequence ID" value="NZ_LQQC01000009.1"/>
</dbReference>
<keyword evidence="1" id="KW-0472">Membrane</keyword>
<evidence type="ECO:0000256" key="1">
    <source>
        <dbReference type="SAM" id="Phobius"/>
    </source>
</evidence>
<evidence type="ECO:0000313" key="2">
    <source>
        <dbReference type="EMBL" id="KXZ58686.1"/>
    </source>
</evidence>
<keyword evidence="3" id="KW-1185">Reference proteome</keyword>
<protein>
    <recommendedName>
        <fullName evidence="4">Flp family type IVb pilin</fullName>
    </recommendedName>
</protein>
<name>A0A150H996_9MICO</name>
<gene>
    <name evidence="2" type="ORF">Bravens_00867</name>
</gene>
<feature type="transmembrane region" description="Helical" evidence="1">
    <location>
        <begin position="32"/>
        <end position="53"/>
    </location>
</feature>
<dbReference type="PATRIC" id="fig|479117.4.peg.870"/>
<reference evidence="2 3" key="1">
    <citation type="submission" date="2016-01" db="EMBL/GenBank/DDBJ databases">
        <title>Use of Whole Genome Sequencing to ascertain that Brevibacterium massiliense (Roux, Raoult 2009) is a later heterotypic synonym of Brevibacterium ravenspurgense (Mages 2008).</title>
        <authorList>
            <person name="Bernier A.-M."/>
            <person name="Burdz T."/>
            <person name="Huynh C."/>
            <person name="Pachecho A.L."/>
            <person name="Wiebe D."/>
            <person name="Bonner C."/>
            <person name="Bernard K."/>
        </authorList>
    </citation>
    <scope>NUCLEOTIDE SEQUENCE [LARGE SCALE GENOMIC DNA]</scope>
    <source>
        <strain evidence="2 3">CCUG56047</strain>
    </source>
</reference>
<dbReference type="Proteomes" id="UP000243589">
    <property type="component" value="Unassembled WGS sequence"/>
</dbReference>